<sequence>MTQFAPNFPRHEFEASQTATRRGIDNTIPDDLLGDAAKLSWFLQELRNKINRIHRSETRARELPVIISSGYRCLELNKAIGGATKSQHSAAQAADISVPGMTSQELVEFIAKHMPNYDQLIEEFGRWVHVSIADKPRGSVLAARKVNGKTVYSPSRGRLIA</sequence>
<organism evidence="3 4">
    <name type="scientific">Vreelandella sulfidaeris</name>
    <dbReference type="NCBI Taxonomy" id="115553"/>
    <lineage>
        <taxon>Bacteria</taxon>
        <taxon>Pseudomonadati</taxon>
        <taxon>Pseudomonadota</taxon>
        <taxon>Gammaproteobacteria</taxon>
        <taxon>Oceanospirillales</taxon>
        <taxon>Halomonadaceae</taxon>
        <taxon>Vreelandella</taxon>
    </lineage>
</organism>
<dbReference type="Proteomes" id="UP000320231">
    <property type="component" value="Chromosome"/>
</dbReference>
<dbReference type="SUPFAM" id="SSF55166">
    <property type="entry name" value="Hedgehog/DD-peptidase"/>
    <property type="match status" value="1"/>
</dbReference>
<protein>
    <submittedName>
        <fullName evidence="3">Peptidase M15</fullName>
    </submittedName>
</protein>
<gene>
    <name evidence="3" type="ORF">HSBAA_29500</name>
</gene>
<evidence type="ECO:0000256" key="1">
    <source>
        <dbReference type="SAM" id="MobiDB-lite"/>
    </source>
</evidence>
<dbReference type="Gene3D" id="3.30.1380.10">
    <property type="match status" value="1"/>
</dbReference>
<proteinExistence type="predicted"/>
<dbReference type="InterPro" id="IPR013230">
    <property type="entry name" value="Peptidase_M15A_C"/>
</dbReference>
<evidence type="ECO:0000259" key="2">
    <source>
        <dbReference type="Pfam" id="PF08291"/>
    </source>
</evidence>
<reference evidence="3 4" key="1">
    <citation type="journal article" date="2019" name="Microbiol. Resour. Announc.">
        <title>Complete Genome Sequence of Halomonas sulfidaeris Strain Esulfide1 Isolated from a Metal Sulfide Rock at a Depth of 2,200 Meters, Obtained Using Nanopore Sequencing.</title>
        <authorList>
            <person name="Saito M."/>
            <person name="Nishigata A."/>
            <person name="Galipon J."/>
            <person name="Arakawa K."/>
        </authorList>
    </citation>
    <scope>NUCLEOTIDE SEQUENCE [LARGE SCALE GENOMIC DNA]</scope>
    <source>
        <strain evidence="3 4">ATCC BAA-803</strain>
    </source>
</reference>
<dbReference type="AlphaFoldDB" id="A0A455UET4"/>
<dbReference type="KEGG" id="hsr:HSBAA_29500"/>
<evidence type="ECO:0000313" key="3">
    <source>
        <dbReference type="EMBL" id="BBI61644.1"/>
    </source>
</evidence>
<evidence type="ECO:0000313" key="4">
    <source>
        <dbReference type="Proteomes" id="UP000320231"/>
    </source>
</evidence>
<dbReference type="Pfam" id="PF08291">
    <property type="entry name" value="Peptidase_M15_3"/>
    <property type="match status" value="1"/>
</dbReference>
<accession>A0A455UET4</accession>
<dbReference type="InterPro" id="IPR009045">
    <property type="entry name" value="Zn_M74/Hedgehog-like"/>
</dbReference>
<name>A0A455UET4_9GAMM</name>
<feature type="region of interest" description="Disordered" evidence="1">
    <location>
        <begin position="1"/>
        <end position="21"/>
    </location>
</feature>
<feature type="domain" description="Peptidase M15A C-terminal" evidence="2">
    <location>
        <begin position="7"/>
        <end position="131"/>
    </location>
</feature>
<dbReference type="EMBL" id="AP019514">
    <property type="protein sequence ID" value="BBI61644.1"/>
    <property type="molecule type" value="Genomic_DNA"/>
</dbReference>